<feature type="compositionally biased region" description="Basic and acidic residues" evidence="3">
    <location>
        <begin position="549"/>
        <end position="571"/>
    </location>
</feature>
<feature type="region of interest" description="Disordered" evidence="3">
    <location>
        <begin position="116"/>
        <end position="138"/>
    </location>
</feature>
<dbReference type="OrthoDB" id="9807019at2"/>
<comment type="function">
    <text evidence="1">Plays an essential role in the initiation and regulation of chromosomal replication. ATP-DnaA binds to the origin of replication (oriC) to initiate formation of the DNA replication initiation complex once per cell cycle. Binds the DnaA box (a 9 base pair repeat at the origin) and separates the double-stranded (ds)DNA. Forms a right-handed helical filament on oriC DNA; dsDNA binds to the exterior of the filament while single-stranded (ss)DNA is stabiized in the filament's interior. The ATP-DnaA-oriC complex binds and stabilizes one strand of the AT-rich DNA unwinding element (DUE), permitting loading of DNA polymerase. After initiation quickly degrades to an ADP-DnaA complex that is not apt for DNA replication. Binds acidic phospholipids.</text>
</comment>
<dbReference type="GO" id="GO:0006270">
    <property type="term" value="P:DNA replication initiation"/>
    <property type="evidence" value="ECO:0007669"/>
    <property type="project" value="TreeGrafter"/>
</dbReference>
<dbReference type="GO" id="GO:0003688">
    <property type="term" value="F:DNA replication origin binding"/>
    <property type="evidence" value="ECO:0007669"/>
    <property type="project" value="TreeGrafter"/>
</dbReference>
<keyword evidence="1" id="KW-0235">DNA replication</keyword>
<feature type="compositionally biased region" description="Pro residues" evidence="3">
    <location>
        <begin position="607"/>
        <end position="617"/>
    </location>
</feature>
<feature type="compositionally biased region" description="Basic and acidic residues" evidence="3">
    <location>
        <begin position="426"/>
        <end position="445"/>
    </location>
</feature>
<name>B2KBN1_ELUMP</name>
<feature type="region of interest" description="Disordered" evidence="3">
    <location>
        <begin position="307"/>
        <end position="359"/>
    </location>
</feature>
<feature type="compositionally biased region" description="Basic and acidic residues" evidence="3">
    <location>
        <begin position="529"/>
        <end position="539"/>
    </location>
</feature>
<dbReference type="Gene3D" id="3.40.50.300">
    <property type="entry name" value="P-loop containing nucleotide triphosphate hydrolases"/>
    <property type="match status" value="1"/>
</dbReference>
<evidence type="ECO:0000256" key="3">
    <source>
        <dbReference type="SAM" id="MobiDB-lite"/>
    </source>
</evidence>
<dbReference type="RefSeq" id="WP_012414333.1">
    <property type="nucleotide sequence ID" value="NC_010644.1"/>
</dbReference>
<dbReference type="STRING" id="445932.Emin_0153"/>
<feature type="region of interest" description="Disordered" evidence="3">
    <location>
        <begin position="176"/>
        <end position="228"/>
    </location>
</feature>
<dbReference type="SMART" id="SM00382">
    <property type="entry name" value="AAA"/>
    <property type="match status" value="1"/>
</dbReference>
<reference evidence="5 6" key="1">
    <citation type="journal article" date="2009" name="Appl. Environ. Microbiol.">
        <title>Genomic analysis of 'Elusimicrobium minutum,' the first cultivated representative of the phylum 'Elusimicrobia' (formerly termite group 1).</title>
        <authorList>
            <person name="Herlemann D.P.R."/>
            <person name="Geissinger O."/>
            <person name="Ikeda-Ohtsubo W."/>
            <person name="Kunin V."/>
            <person name="Sun H."/>
            <person name="Lapidus A."/>
            <person name="Hugenholtz P."/>
            <person name="Brune A."/>
        </authorList>
    </citation>
    <scope>NUCLEOTIDE SEQUENCE [LARGE SCALE GENOMIC DNA]</scope>
    <source>
        <strain evidence="5 6">Pei191</strain>
    </source>
</reference>
<protein>
    <recommendedName>
        <fullName evidence="1">Chromosomal replication initiator protein DnaA</fullName>
    </recommendedName>
</protein>
<accession>B2KBN1</accession>
<evidence type="ECO:0000256" key="1">
    <source>
        <dbReference type="RuleBase" id="RU000577"/>
    </source>
</evidence>
<feature type="compositionally biased region" description="Basic and acidic residues" evidence="3">
    <location>
        <begin position="334"/>
        <end position="343"/>
    </location>
</feature>
<proteinExistence type="inferred from homology"/>
<dbReference type="PRINTS" id="PR00051">
    <property type="entry name" value="DNAA"/>
</dbReference>
<keyword evidence="1" id="KW-0238">DNA-binding</keyword>
<dbReference type="InterPro" id="IPR027417">
    <property type="entry name" value="P-loop_NTPase"/>
</dbReference>
<feature type="compositionally biased region" description="Basic and acidic residues" evidence="3">
    <location>
        <begin position="307"/>
        <end position="317"/>
    </location>
</feature>
<dbReference type="GO" id="GO:0005524">
    <property type="term" value="F:ATP binding"/>
    <property type="evidence" value="ECO:0007669"/>
    <property type="project" value="UniProtKB-KW"/>
</dbReference>
<dbReference type="SUPFAM" id="SSF52540">
    <property type="entry name" value="P-loop containing nucleoside triphosphate hydrolases"/>
    <property type="match status" value="1"/>
</dbReference>
<dbReference type="Proteomes" id="UP000001029">
    <property type="component" value="Chromosome"/>
</dbReference>
<dbReference type="Pfam" id="PF00308">
    <property type="entry name" value="Bac_DnaA"/>
    <property type="match status" value="1"/>
</dbReference>
<evidence type="ECO:0000313" key="6">
    <source>
        <dbReference type="Proteomes" id="UP000001029"/>
    </source>
</evidence>
<dbReference type="CDD" id="cd00009">
    <property type="entry name" value="AAA"/>
    <property type="match status" value="1"/>
</dbReference>
<sequence>MIDIWEIKNREGVMTLYLHGTAADAKLAYKKLQPFAKEPMLADNPPYNYRIDLLNNDPDIIDKIKTAVEEVVKQSKKITPFFPANLESVLDPDNPPTIFRKKTDLETENFKVSRDPDISFRDESNGDQITSIDLGDGGLSIAPGDTMMMPLKEESAEPQDQENKSELHSDINNIFDLPPGGSEQAEAGDGPYDYPKDPTSEFEHNFDFPTESEKEESEHKDNGANYREEEIQRLLEKTMPGTRPSGNRAKISLEDILAAKTVMDVYADSGVTAEAKEGAEINKESAKVGEILENSDKTSFNIFEQNFKEDTSEKESGGEVIDPFDMIVSGGSLNEKKEPKEPAGEESPVQEADSMDEAAPATLQNVSAKTVDSNEQTIKNDSNKIISKTVEIVKKDKKKNVDNEKTFNNIKAEFIQEQISERFENKEDVSLKETKPEETGGKEECIVPALKPLNIAQAKDPKQTAGTEQASPPPVINGKPAAPQAPLIPPAPNREPKNKTEETLSREVEEMANEKPDLMPDDFNLEEDEIRKLLSKDPLPETDTVEDLTPQREETETKKPEVSEAETKNGENGEINMENQENRQEQEFNKESAPVKSAEDTQTKTMPPAPPAPPQNPSMPSVPVKAPLPSVASEQASLTEPAKVPPPPVAAEAEKTRTLPPPAPPVREPSSPSKTQHSFFGARKATTERSIDHSIELADREKHNWPLEVPLVPTYTFDSMVIGANRFAHATAISVIDNPGNLYNPLVLHGATGTGKTHFLNAIGYALSKKYGQQNIFLTNGVRFSRGIQRYVVEGKINTFEEFVKNTKAVLIDDIHLTAVNEQNREYISKYLNYFLQSNKQIVITSKYPPESLAKLEELINFKLDAGWISELKVATGSNHTRIVKKMLSDNHIDLTEAENEKFFRGMSLSVISRTIKRAKVLSHVLESEGKEVPSYPVLFEKLLAVSGEDVESAISVKDFSQITQMPNFGRGEWGKVGFFYPSDNANMMKWIAYSTAERAKEMGINGSFELALKSSYNTSNIISSAFKIANICDNKNLKGAVILGPSIDVCDPSVRENFYDILTHMLEIMLIRCGVINFEKIKAPSTYVKVIAELLK</sequence>
<comment type="similarity">
    <text evidence="2">Belongs to the DnaA family.</text>
</comment>
<gene>
    <name evidence="5" type="ordered locus">Emin_0153</name>
</gene>
<dbReference type="InterPro" id="IPR020591">
    <property type="entry name" value="Chromosome_initiator_DnaA-like"/>
</dbReference>
<keyword evidence="6" id="KW-1185">Reference proteome</keyword>
<feature type="compositionally biased region" description="Basic and acidic residues" evidence="3">
    <location>
        <begin position="580"/>
        <end position="590"/>
    </location>
</feature>
<dbReference type="GO" id="GO:0005886">
    <property type="term" value="C:plasma membrane"/>
    <property type="evidence" value="ECO:0007669"/>
    <property type="project" value="TreeGrafter"/>
</dbReference>
<evidence type="ECO:0000256" key="2">
    <source>
        <dbReference type="RuleBase" id="RU004227"/>
    </source>
</evidence>
<organism evidence="5 6">
    <name type="scientific">Elusimicrobium minutum (strain Pei191)</name>
    <dbReference type="NCBI Taxonomy" id="445932"/>
    <lineage>
        <taxon>Bacteria</taxon>
        <taxon>Pseudomonadati</taxon>
        <taxon>Elusimicrobiota</taxon>
        <taxon>Elusimicrobia</taxon>
        <taxon>Elusimicrobiales</taxon>
        <taxon>Elusimicrobiaceae</taxon>
        <taxon>Elusimicrobium</taxon>
    </lineage>
</organism>
<keyword evidence="1" id="KW-0547">Nucleotide-binding</keyword>
<dbReference type="HOGENOM" id="CLU_283668_0_0_0"/>
<dbReference type="InterPro" id="IPR013317">
    <property type="entry name" value="DnaA_dom"/>
</dbReference>
<dbReference type="PANTHER" id="PTHR30050">
    <property type="entry name" value="CHROMOSOMAL REPLICATION INITIATOR PROTEIN DNAA"/>
    <property type="match status" value="1"/>
</dbReference>
<feature type="compositionally biased region" description="Basic and acidic residues" evidence="3">
    <location>
        <begin position="194"/>
        <end position="206"/>
    </location>
</feature>
<feature type="domain" description="AAA+ ATPase" evidence="4">
    <location>
        <begin position="742"/>
        <end position="866"/>
    </location>
</feature>
<dbReference type="EMBL" id="CP001055">
    <property type="protein sequence ID" value="ACC97718.1"/>
    <property type="molecule type" value="Genomic_DNA"/>
</dbReference>
<feature type="compositionally biased region" description="Basic and acidic residues" evidence="3">
    <location>
        <begin position="494"/>
        <end position="518"/>
    </location>
</feature>
<feature type="region of interest" description="Disordered" evidence="3">
    <location>
        <begin position="426"/>
        <end position="686"/>
    </location>
</feature>
<evidence type="ECO:0000313" key="5">
    <source>
        <dbReference type="EMBL" id="ACC97718.1"/>
    </source>
</evidence>
<dbReference type="InterPro" id="IPR003593">
    <property type="entry name" value="AAA+_ATPase"/>
</dbReference>
<dbReference type="KEGG" id="emi:Emin_0153"/>
<evidence type="ECO:0000259" key="4">
    <source>
        <dbReference type="SMART" id="SM00382"/>
    </source>
</evidence>
<feature type="compositionally biased region" description="Acidic residues" evidence="3">
    <location>
        <begin position="519"/>
        <end position="528"/>
    </location>
</feature>
<dbReference type="AlphaFoldDB" id="B2KBN1"/>
<keyword evidence="1" id="KW-0067">ATP-binding</keyword>
<feature type="compositionally biased region" description="Basic and acidic residues" evidence="3">
    <location>
        <begin position="216"/>
        <end position="228"/>
    </location>
</feature>
<dbReference type="PANTHER" id="PTHR30050:SF2">
    <property type="entry name" value="CHROMOSOMAL REPLICATION INITIATOR PROTEIN DNAA"/>
    <property type="match status" value="1"/>
</dbReference>